<evidence type="ECO:0000313" key="1">
    <source>
        <dbReference type="EMBL" id="AXI63055.1"/>
    </source>
</evidence>
<accession>A0A345RUT9</accession>
<dbReference type="EMBL" id="CP029608">
    <property type="protein sequence ID" value="AXI63055.1"/>
    <property type="molecule type" value="Genomic_DNA"/>
</dbReference>
<name>A0A345RUT9_9PSED</name>
<reference evidence="1 2" key="1">
    <citation type="submission" date="2018-05" db="EMBL/GenBank/DDBJ databases">
        <title>Complete genome sequence of Pseudomonas kribbensis 46-2(T).</title>
        <authorList>
            <person name="Jeong H."/>
            <person name="Lee S.-G."/>
            <person name="Rha E."/>
            <person name="Kim H."/>
        </authorList>
    </citation>
    <scope>NUCLEOTIDE SEQUENCE [LARGE SCALE GENOMIC DNA]</scope>
    <source>
        <strain evidence="1 2">46-2</strain>
    </source>
</reference>
<dbReference type="AlphaFoldDB" id="A0A345RUT9"/>
<proteinExistence type="predicted"/>
<organism evidence="1 2">
    <name type="scientific">Pseudomonas kribbensis</name>
    <dbReference type="NCBI Taxonomy" id="1628086"/>
    <lineage>
        <taxon>Bacteria</taxon>
        <taxon>Pseudomonadati</taxon>
        <taxon>Pseudomonadota</taxon>
        <taxon>Gammaproteobacteria</taxon>
        <taxon>Pseudomonadales</taxon>
        <taxon>Pseudomonadaceae</taxon>
        <taxon>Pseudomonas</taxon>
    </lineage>
</organism>
<keyword evidence="2" id="KW-1185">Reference proteome</keyword>
<gene>
    <name evidence="1" type="ORF">DLD99_22115</name>
</gene>
<dbReference type="KEGG" id="pke:DLD99_22115"/>
<evidence type="ECO:0000313" key="2">
    <source>
        <dbReference type="Proteomes" id="UP000253720"/>
    </source>
</evidence>
<sequence length="73" mass="8103">MGHGLEVCEAKRGFYRFARFPCGSELARDGGISVDICIECQVAIASRLAPTMGSRCRFRPVRLPWHKPVPAAR</sequence>
<dbReference type="Proteomes" id="UP000253720">
    <property type="component" value="Chromosome"/>
</dbReference>
<protein>
    <submittedName>
        <fullName evidence="1">Uncharacterized protein</fullName>
    </submittedName>
</protein>